<dbReference type="EMBL" id="AOHO01000058">
    <property type="protein sequence ID" value="EME57660.1"/>
    <property type="molecule type" value="Genomic_DNA"/>
</dbReference>
<dbReference type="PANTHER" id="PTHR19879">
    <property type="entry name" value="TRANSCRIPTION INITIATION FACTOR TFIID"/>
    <property type="match status" value="1"/>
</dbReference>
<dbReference type="SUPFAM" id="SSF52540">
    <property type="entry name" value="P-loop containing nucleoside triphosphate hydrolases"/>
    <property type="match status" value="1"/>
</dbReference>
<gene>
    <name evidence="7" type="ORF">H074_20757</name>
</gene>
<keyword evidence="5" id="KW-0812">Transmembrane</keyword>
<dbReference type="PANTHER" id="PTHR19879:SF9">
    <property type="entry name" value="TRANSCRIPTION INITIATION FACTOR TFIID SUBUNIT 5"/>
    <property type="match status" value="1"/>
</dbReference>
<evidence type="ECO:0000256" key="2">
    <source>
        <dbReference type="ARBA" id="ARBA00022737"/>
    </source>
</evidence>
<keyword evidence="2" id="KW-0677">Repeat</keyword>
<feature type="repeat" description="WD" evidence="3">
    <location>
        <begin position="994"/>
        <end position="1028"/>
    </location>
</feature>
<reference evidence="7 8" key="1">
    <citation type="journal article" date="2013" name="Genome Announc.">
        <title>Draft Genome Sequence of Amycolatopsis decaplanina Strain DSM 44594T.</title>
        <authorList>
            <person name="Kaur N."/>
            <person name="Kumar S."/>
            <person name="Bala M."/>
            <person name="Raghava G.P."/>
            <person name="Mayilraj S."/>
        </authorList>
    </citation>
    <scope>NUCLEOTIDE SEQUENCE [LARGE SCALE GENOMIC DNA]</scope>
    <source>
        <strain evidence="7 8">DSM 44594</strain>
    </source>
</reference>
<evidence type="ECO:0000313" key="8">
    <source>
        <dbReference type="Proteomes" id="UP000054226"/>
    </source>
</evidence>
<dbReference type="SUPFAM" id="SSF50978">
    <property type="entry name" value="WD40 repeat-like"/>
    <property type="match status" value="2"/>
</dbReference>
<feature type="repeat" description="WD" evidence="3">
    <location>
        <begin position="1223"/>
        <end position="1264"/>
    </location>
</feature>
<feature type="repeat" description="WD" evidence="3">
    <location>
        <begin position="680"/>
        <end position="713"/>
    </location>
</feature>
<keyword evidence="8" id="KW-1185">Reference proteome</keyword>
<evidence type="ECO:0000313" key="7">
    <source>
        <dbReference type="EMBL" id="EME57660.1"/>
    </source>
</evidence>
<evidence type="ECO:0000256" key="4">
    <source>
        <dbReference type="SAM" id="MobiDB-lite"/>
    </source>
</evidence>
<feature type="repeat" description="WD" evidence="3">
    <location>
        <begin position="818"/>
        <end position="852"/>
    </location>
</feature>
<dbReference type="InterPro" id="IPR001680">
    <property type="entry name" value="WD40_rpt"/>
</dbReference>
<dbReference type="Pfam" id="PF20703">
    <property type="entry name" value="nSTAND1"/>
    <property type="match status" value="1"/>
</dbReference>
<feature type="repeat" description="WD" evidence="3">
    <location>
        <begin position="1086"/>
        <end position="1119"/>
    </location>
</feature>
<feature type="repeat" description="WD" evidence="3">
    <location>
        <begin position="864"/>
        <end position="898"/>
    </location>
</feature>
<dbReference type="PROSITE" id="PS50294">
    <property type="entry name" value="WD_REPEATS_REGION"/>
    <property type="match status" value="12"/>
</dbReference>
<dbReference type="Proteomes" id="UP000054226">
    <property type="component" value="Unassembled WGS sequence"/>
</dbReference>
<dbReference type="PATRIC" id="fig|1284240.4.peg.4211"/>
<dbReference type="SMART" id="SM00320">
    <property type="entry name" value="WD40"/>
    <property type="match status" value="13"/>
</dbReference>
<name>M2Y7T6_9PSEU</name>
<evidence type="ECO:0000256" key="5">
    <source>
        <dbReference type="SAM" id="Phobius"/>
    </source>
</evidence>
<feature type="repeat" description="WD" evidence="3">
    <location>
        <begin position="910"/>
        <end position="951"/>
    </location>
</feature>
<feature type="repeat" description="WD" evidence="3">
    <location>
        <begin position="772"/>
        <end position="806"/>
    </location>
</feature>
<dbReference type="InterPro" id="IPR020472">
    <property type="entry name" value="WD40_PAC1"/>
</dbReference>
<dbReference type="InterPro" id="IPR027417">
    <property type="entry name" value="P-loop_NTPase"/>
</dbReference>
<feature type="domain" description="Novel STAND NTPase 1" evidence="6">
    <location>
        <begin position="129"/>
        <end position="555"/>
    </location>
</feature>
<dbReference type="InterPro" id="IPR015943">
    <property type="entry name" value="WD40/YVTN_repeat-like_dom_sf"/>
</dbReference>
<organism evidence="7 8">
    <name type="scientific">Amycolatopsis decaplanina DSM 44594</name>
    <dbReference type="NCBI Taxonomy" id="1284240"/>
    <lineage>
        <taxon>Bacteria</taxon>
        <taxon>Bacillati</taxon>
        <taxon>Actinomycetota</taxon>
        <taxon>Actinomycetes</taxon>
        <taxon>Pseudonocardiales</taxon>
        <taxon>Pseudonocardiaceae</taxon>
        <taxon>Amycolatopsis</taxon>
    </lineage>
</organism>
<evidence type="ECO:0000256" key="3">
    <source>
        <dbReference type="PROSITE-ProRule" id="PRU00221"/>
    </source>
</evidence>
<keyword evidence="5" id="KW-1133">Transmembrane helix</keyword>
<protein>
    <recommendedName>
        <fullName evidence="6">Novel STAND NTPase 1 domain-containing protein</fullName>
    </recommendedName>
</protein>
<dbReference type="PRINTS" id="PR00320">
    <property type="entry name" value="GPROTEINBRPT"/>
</dbReference>
<feature type="transmembrane region" description="Helical" evidence="5">
    <location>
        <begin position="601"/>
        <end position="621"/>
    </location>
</feature>
<keyword evidence="1 3" id="KW-0853">WD repeat</keyword>
<dbReference type="InterPro" id="IPR036322">
    <property type="entry name" value="WD40_repeat_dom_sf"/>
</dbReference>
<dbReference type="Pfam" id="PF00400">
    <property type="entry name" value="WD40"/>
    <property type="match status" value="13"/>
</dbReference>
<sequence>MFAERFALLYAEAGNPPLKRVAESVARTHPIDERGQPVRVAIPRISEWRRGRNVPARFSSLSPVLDVLIGQARRSRPRPVAKGLYDLDEWRALWRSALDSPANGGSPEGARPAGDTSPQVPTMDAGVCPYRGLAAFREQDASWFFGRERSSDALLAGLNDALATGGIVMLVGASGAGKSSLLRAGLIPALAAGALPVERSAEWPVVVMTPGANPLARLIRFVPGLAEVLKPMLSESTDGSAPPDGDAESFALAVREAFAAHGTSASQAQARLVLIVDQFEEVFTACGSEDERRVFLHVLHSACTPATEGEAAPAVVLLGLRADFYGRCLDYPVLADALQQRQSVLGAMTAGEVREAVLRPAKEAGLLIEPGLADLVLRDLGVGNGQARRRTGQETYDAGALPLLSHALLATWQRRKTGKLTLSGYRAAGGIHGAVAVTAEQAWAELDPAGRSAARSILLRLVHISEDTHDTRVQRDRADLMEVARNRAAAERAMEVLAGARLVTLGTDFVEITHEALLLAWPRLRGWVDRDRAGLLQRQRLEEEARIWDAHNRDSSLLYRGTRLEAVQQLAHRDDELAATTRTFLTASTRHQRRAMWLRRAAVALVTVFAMIAASVAVVVIRQRDDAEYRQIVSEADRLRDTDPALSAQLDLVAYRLRPDDAEMRSRLVSTQHDVLATSLTGHSGAVYTVAMSPIGGILATGGQDRTARLWNVTDLAHPLSLGPPLTGHTAALRSLAFSPDGHTLATASDDQTTRLWNVTDPAHPTSLGPPLTGHTAALRSLAFSPDGHTLATASQDKTVRLWDTRDVSRPVPLGEPLTAHTGPVWAVLFSPRGGTLATGSYDKTARLWDIRDPAHAVPLGKPLPGHTGAIGALGFSFDGRTLATGSYDKTIRLWDVRDPARAVPIGPPLLGSNSAVYSLAYSPSGYTVAAGSEDNAVRLWQKPSGRLSDHTASVLGVDYRPDGQVLATASEDQTVRLWDATDPGHPTALGAPITGHSDTIWALKFSPDGRMLATASDDRTIRLWDVRDPAHPRPLGAPITGHEGAVRSIAFSPDGGLLATGGSDLTVRLWDLSDPLDVKMTGQPLRGHSDTVWSTSFSPDGHTLATAGGASARLWDVRDPSHPVPSGQPLTAHTGAVWAAKFSPDGRLLATGGSDRTVRLWNVSDPAHAVPLGEPLTGYQGTVWAMAFTPDGHTLASSGYDKTIVLWDLTDPARPVAIGRPLTGHTDTIWAMAYRPDGRFLATGGNDSTTLVWDFDVQRAIQRICGSTYGTMTRELWAQHLPQFSYEPPCDEQGQFVRKEDD</sequence>
<accession>M2Y7T6</accession>
<dbReference type="InterPro" id="IPR049052">
    <property type="entry name" value="nSTAND1"/>
</dbReference>
<evidence type="ECO:0000259" key="6">
    <source>
        <dbReference type="Pfam" id="PF20703"/>
    </source>
</evidence>
<dbReference type="CDD" id="cd00200">
    <property type="entry name" value="WD40"/>
    <property type="match status" value="2"/>
</dbReference>
<keyword evidence="5" id="KW-0472">Membrane</keyword>
<feature type="repeat" description="WD" evidence="3">
    <location>
        <begin position="1131"/>
        <end position="1165"/>
    </location>
</feature>
<feature type="repeat" description="WD" evidence="3">
    <location>
        <begin position="726"/>
        <end position="767"/>
    </location>
</feature>
<dbReference type="PROSITE" id="PS50082">
    <property type="entry name" value="WD_REPEATS_2"/>
    <property type="match status" value="13"/>
</dbReference>
<feature type="repeat" description="WD" evidence="3">
    <location>
        <begin position="948"/>
        <end position="980"/>
    </location>
</feature>
<feature type="repeat" description="WD" evidence="3">
    <location>
        <begin position="1177"/>
        <end position="1210"/>
    </location>
</feature>
<proteinExistence type="predicted"/>
<feature type="region of interest" description="Disordered" evidence="4">
    <location>
        <begin position="100"/>
        <end position="122"/>
    </location>
</feature>
<dbReference type="Gene3D" id="2.130.10.10">
    <property type="entry name" value="YVTN repeat-like/Quinoprotein amine dehydrogenase"/>
    <property type="match status" value="5"/>
</dbReference>
<evidence type="ECO:0000256" key="1">
    <source>
        <dbReference type="ARBA" id="ARBA00022574"/>
    </source>
</evidence>
<dbReference type="InterPro" id="IPR019775">
    <property type="entry name" value="WD40_repeat_CS"/>
</dbReference>
<feature type="repeat" description="WD" evidence="3">
    <location>
        <begin position="1040"/>
        <end position="1081"/>
    </location>
</feature>
<dbReference type="PROSITE" id="PS00678">
    <property type="entry name" value="WD_REPEATS_1"/>
    <property type="match status" value="10"/>
</dbReference>
<comment type="caution">
    <text evidence="7">The sequence shown here is derived from an EMBL/GenBank/DDBJ whole genome shotgun (WGS) entry which is preliminary data.</text>
</comment>